<feature type="compositionally biased region" description="Polar residues" evidence="1">
    <location>
        <begin position="1"/>
        <end position="12"/>
    </location>
</feature>
<evidence type="ECO:0000256" key="1">
    <source>
        <dbReference type="SAM" id="MobiDB-lite"/>
    </source>
</evidence>
<evidence type="ECO:0000313" key="2">
    <source>
        <dbReference type="EMBL" id="KAJ5323341.1"/>
    </source>
</evidence>
<accession>A0A9W9U719</accession>
<feature type="region of interest" description="Disordered" evidence="1">
    <location>
        <begin position="1"/>
        <end position="58"/>
    </location>
</feature>
<dbReference type="AlphaFoldDB" id="A0A9W9U719"/>
<feature type="compositionally biased region" description="Basic and acidic residues" evidence="1">
    <location>
        <begin position="37"/>
        <end position="56"/>
    </location>
</feature>
<gene>
    <name evidence="2" type="ORF">N7476_001941</name>
</gene>
<keyword evidence="3" id="KW-1185">Reference proteome</keyword>
<dbReference type="EMBL" id="JAPZBO010000002">
    <property type="protein sequence ID" value="KAJ5323341.1"/>
    <property type="molecule type" value="Genomic_DNA"/>
</dbReference>
<reference evidence="2" key="2">
    <citation type="journal article" date="2023" name="IMA Fungus">
        <title>Comparative genomic study of the Penicillium genus elucidates a diverse pangenome and 15 lateral gene transfer events.</title>
        <authorList>
            <person name="Petersen C."/>
            <person name="Sorensen T."/>
            <person name="Nielsen M.R."/>
            <person name="Sondergaard T.E."/>
            <person name="Sorensen J.L."/>
            <person name="Fitzpatrick D.A."/>
            <person name="Frisvad J.C."/>
            <person name="Nielsen K.L."/>
        </authorList>
    </citation>
    <scope>NUCLEOTIDE SEQUENCE</scope>
    <source>
        <strain evidence="2">IBT 21472</strain>
    </source>
</reference>
<dbReference type="Proteomes" id="UP001147746">
    <property type="component" value="Unassembled WGS sequence"/>
</dbReference>
<name>A0A9W9U719_9EURO</name>
<sequence>MVTTGNIVNTTPAHALTDPEKAVHPESDFDGETEQGFADKKSQPGSKPEDVIKLEDAGPPDGGTAAWLVVLGAWCCSFSSPGWVNSTYFYDLYNVFLASRYVASDINAMG</sequence>
<reference evidence="2" key="1">
    <citation type="submission" date="2022-12" db="EMBL/GenBank/DDBJ databases">
        <authorList>
            <person name="Petersen C."/>
        </authorList>
    </citation>
    <scope>NUCLEOTIDE SEQUENCE</scope>
    <source>
        <strain evidence="2">IBT 21472</strain>
    </source>
</reference>
<comment type="caution">
    <text evidence="2">The sequence shown here is derived from an EMBL/GenBank/DDBJ whole genome shotgun (WGS) entry which is preliminary data.</text>
</comment>
<proteinExistence type="predicted"/>
<feature type="compositionally biased region" description="Basic and acidic residues" evidence="1">
    <location>
        <begin position="17"/>
        <end position="27"/>
    </location>
</feature>
<evidence type="ECO:0000313" key="3">
    <source>
        <dbReference type="Proteomes" id="UP001147746"/>
    </source>
</evidence>
<organism evidence="2 3">
    <name type="scientific">Penicillium atrosanguineum</name>
    <dbReference type="NCBI Taxonomy" id="1132637"/>
    <lineage>
        <taxon>Eukaryota</taxon>
        <taxon>Fungi</taxon>
        <taxon>Dikarya</taxon>
        <taxon>Ascomycota</taxon>
        <taxon>Pezizomycotina</taxon>
        <taxon>Eurotiomycetes</taxon>
        <taxon>Eurotiomycetidae</taxon>
        <taxon>Eurotiales</taxon>
        <taxon>Aspergillaceae</taxon>
        <taxon>Penicillium</taxon>
    </lineage>
</organism>
<protein>
    <submittedName>
        <fullName evidence="2">Uncharacterized protein</fullName>
    </submittedName>
</protein>